<evidence type="ECO:0000313" key="5">
    <source>
        <dbReference type="Proteomes" id="UP000824141"/>
    </source>
</evidence>
<dbReference type="EMBL" id="DVJM01000018">
    <property type="protein sequence ID" value="HIS77959.1"/>
    <property type="molecule type" value="Genomic_DNA"/>
</dbReference>
<keyword evidence="2" id="KW-1133">Transmembrane helix</keyword>
<dbReference type="PROSITE" id="PS50937">
    <property type="entry name" value="HTH_MERR_2"/>
    <property type="match status" value="1"/>
</dbReference>
<keyword evidence="2" id="KW-0472">Membrane</keyword>
<proteinExistence type="predicted"/>
<organism evidence="4 5">
    <name type="scientific">Candidatus Caccousia stercoris</name>
    <dbReference type="NCBI Taxonomy" id="2840723"/>
    <lineage>
        <taxon>Bacteria</taxon>
        <taxon>Bacillati</taxon>
        <taxon>Bacillota</taxon>
        <taxon>Clostridia</taxon>
        <taxon>Eubacteriales</taxon>
        <taxon>Oscillospiraceae</taxon>
        <taxon>Oscillospiraceae incertae sedis</taxon>
        <taxon>Candidatus Caccousia</taxon>
    </lineage>
</organism>
<reference evidence="4" key="1">
    <citation type="submission" date="2020-10" db="EMBL/GenBank/DDBJ databases">
        <authorList>
            <person name="Gilroy R."/>
        </authorList>
    </citation>
    <scope>NUCLEOTIDE SEQUENCE</scope>
    <source>
        <strain evidence="4">6086</strain>
    </source>
</reference>
<dbReference type="Pfam" id="PF13411">
    <property type="entry name" value="MerR_1"/>
    <property type="match status" value="1"/>
</dbReference>
<dbReference type="PANTHER" id="PTHR30204">
    <property type="entry name" value="REDOX-CYCLING DRUG-SENSING TRANSCRIPTIONAL ACTIVATOR SOXR"/>
    <property type="match status" value="1"/>
</dbReference>
<feature type="transmembrane region" description="Helical" evidence="2">
    <location>
        <begin position="166"/>
        <end position="186"/>
    </location>
</feature>
<reference evidence="4" key="2">
    <citation type="journal article" date="2021" name="PeerJ">
        <title>Extensive microbial diversity within the chicken gut microbiome revealed by metagenomics and culture.</title>
        <authorList>
            <person name="Gilroy R."/>
            <person name="Ravi A."/>
            <person name="Getino M."/>
            <person name="Pursley I."/>
            <person name="Horton D.L."/>
            <person name="Alikhan N.F."/>
            <person name="Baker D."/>
            <person name="Gharbi K."/>
            <person name="Hall N."/>
            <person name="Watson M."/>
            <person name="Adriaenssens E.M."/>
            <person name="Foster-Nyarko E."/>
            <person name="Jarju S."/>
            <person name="Secka A."/>
            <person name="Antonio M."/>
            <person name="Oren A."/>
            <person name="Chaudhuri R.R."/>
            <person name="La Ragione R."/>
            <person name="Hildebrand F."/>
            <person name="Pallen M.J."/>
        </authorList>
    </citation>
    <scope>NUCLEOTIDE SEQUENCE</scope>
    <source>
        <strain evidence="4">6086</strain>
    </source>
</reference>
<keyword evidence="1" id="KW-0238">DNA-binding</keyword>
<sequence length="314" mass="35130">MKIKEVCEQTNLTRRAVRFYEEKGLIRPTVTQGNDYRDYSPEDVQRLRLVARLREYRFSVEQIRRLLESPGERAAVFSEHLRELRGEHEECTSILNALEGVSLPQSMEPDALYNALNHEETPLPARDLEPDFGRFDELTGEERAALTRQASENVERRERSRLRLRMGLAAVLVLVLCAGTALGLWIHSENTELTLFSGMGSDVVFLDTDVPNDNGLLLAEMEMEFPTDSPIPSGIYRIPFEDSSAGSALSSSLLPGEVYAGLSITVSVPKREARSLGLLQPDGSLNVDAVLPRVFQDQDFALRCARITQVHSGV</sequence>
<dbReference type="PANTHER" id="PTHR30204:SF93">
    <property type="entry name" value="HTH MERR-TYPE DOMAIN-CONTAINING PROTEIN"/>
    <property type="match status" value="1"/>
</dbReference>
<evidence type="ECO:0000256" key="1">
    <source>
        <dbReference type="ARBA" id="ARBA00023125"/>
    </source>
</evidence>
<gene>
    <name evidence="4" type="ORF">IAD03_01170</name>
</gene>
<dbReference type="SMART" id="SM00422">
    <property type="entry name" value="HTH_MERR"/>
    <property type="match status" value="1"/>
</dbReference>
<dbReference type="GO" id="GO:0003677">
    <property type="term" value="F:DNA binding"/>
    <property type="evidence" value="ECO:0007669"/>
    <property type="project" value="UniProtKB-KW"/>
</dbReference>
<dbReference type="Gene3D" id="1.10.1660.10">
    <property type="match status" value="1"/>
</dbReference>
<dbReference type="InterPro" id="IPR009061">
    <property type="entry name" value="DNA-bd_dom_put_sf"/>
</dbReference>
<dbReference type="GO" id="GO:0003700">
    <property type="term" value="F:DNA-binding transcription factor activity"/>
    <property type="evidence" value="ECO:0007669"/>
    <property type="project" value="InterPro"/>
</dbReference>
<dbReference type="AlphaFoldDB" id="A0A9D1FQF0"/>
<dbReference type="InterPro" id="IPR000551">
    <property type="entry name" value="MerR-type_HTH_dom"/>
</dbReference>
<protein>
    <submittedName>
        <fullName evidence="4">MerR family transcriptional regulator</fullName>
    </submittedName>
</protein>
<dbReference type="CDD" id="cd00592">
    <property type="entry name" value="HTH_MerR-like"/>
    <property type="match status" value="1"/>
</dbReference>
<evidence type="ECO:0000256" key="2">
    <source>
        <dbReference type="SAM" id="Phobius"/>
    </source>
</evidence>
<keyword evidence="2" id="KW-0812">Transmembrane</keyword>
<comment type="caution">
    <text evidence="4">The sequence shown here is derived from an EMBL/GenBank/DDBJ whole genome shotgun (WGS) entry which is preliminary data.</text>
</comment>
<name>A0A9D1FQF0_9FIRM</name>
<evidence type="ECO:0000313" key="4">
    <source>
        <dbReference type="EMBL" id="HIS77959.1"/>
    </source>
</evidence>
<feature type="domain" description="HTH merR-type" evidence="3">
    <location>
        <begin position="1"/>
        <end position="69"/>
    </location>
</feature>
<dbReference type="InterPro" id="IPR047057">
    <property type="entry name" value="MerR_fam"/>
</dbReference>
<accession>A0A9D1FQF0</accession>
<dbReference type="Proteomes" id="UP000824141">
    <property type="component" value="Unassembled WGS sequence"/>
</dbReference>
<dbReference type="SUPFAM" id="SSF46955">
    <property type="entry name" value="Putative DNA-binding domain"/>
    <property type="match status" value="1"/>
</dbReference>
<evidence type="ECO:0000259" key="3">
    <source>
        <dbReference type="PROSITE" id="PS50937"/>
    </source>
</evidence>